<evidence type="ECO:0000256" key="2">
    <source>
        <dbReference type="SAM" id="SignalP"/>
    </source>
</evidence>
<evidence type="ECO:0000256" key="1">
    <source>
        <dbReference type="SAM" id="MobiDB-lite"/>
    </source>
</evidence>
<feature type="signal peptide" evidence="2">
    <location>
        <begin position="1"/>
        <end position="26"/>
    </location>
</feature>
<protein>
    <submittedName>
        <fullName evidence="3">Uncharacterized protein</fullName>
    </submittedName>
</protein>
<organism evidence="3 4">
    <name type="scientific">Gonium pectorale</name>
    <name type="common">Green alga</name>
    <dbReference type="NCBI Taxonomy" id="33097"/>
    <lineage>
        <taxon>Eukaryota</taxon>
        <taxon>Viridiplantae</taxon>
        <taxon>Chlorophyta</taxon>
        <taxon>core chlorophytes</taxon>
        <taxon>Chlorophyceae</taxon>
        <taxon>CS clade</taxon>
        <taxon>Chlamydomonadales</taxon>
        <taxon>Volvocaceae</taxon>
        <taxon>Gonium</taxon>
    </lineage>
</organism>
<comment type="caution">
    <text evidence="3">The sequence shown here is derived from an EMBL/GenBank/DDBJ whole genome shotgun (WGS) entry which is preliminary data.</text>
</comment>
<feature type="compositionally biased region" description="Low complexity" evidence="1">
    <location>
        <begin position="68"/>
        <end position="84"/>
    </location>
</feature>
<gene>
    <name evidence="3" type="ORF">GPECTOR_19g277</name>
</gene>
<accession>A0A150GJ60</accession>
<dbReference type="AlphaFoldDB" id="A0A150GJ60"/>
<feature type="chain" id="PRO_5007562084" evidence="2">
    <location>
        <begin position="27"/>
        <end position="155"/>
    </location>
</feature>
<name>A0A150GJ60_GONPE</name>
<reference evidence="4" key="1">
    <citation type="journal article" date="2016" name="Nat. Commun.">
        <title>The Gonium pectorale genome demonstrates co-option of cell cycle regulation during the evolution of multicellularity.</title>
        <authorList>
            <person name="Hanschen E.R."/>
            <person name="Marriage T.N."/>
            <person name="Ferris P.J."/>
            <person name="Hamaji T."/>
            <person name="Toyoda A."/>
            <person name="Fujiyama A."/>
            <person name="Neme R."/>
            <person name="Noguchi H."/>
            <person name="Minakuchi Y."/>
            <person name="Suzuki M."/>
            <person name="Kawai-Toyooka H."/>
            <person name="Smith D.R."/>
            <person name="Sparks H."/>
            <person name="Anderson J."/>
            <person name="Bakaric R."/>
            <person name="Luria V."/>
            <person name="Karger A."/>
            <person name="Kirschner M.W."/>
            <person name="Durand P.M."/>
            <person name="Michod R.E."/>
            <person name="Nozaki H."/>
            <person name="Olson B.J."/>
        </authorList>
    </citation>
    <scope>NUCLEOTIDE SEQUENCE [LARGE SCALE GENOMIC DNA]</scope>
    <source>
        <strain evidence="4">NIES-2863</strain>
    </source>
</reference>
<sequence length="155" mass="15277">MALKGKALAVLLATAVLALLATQSAAARVASEDEMPAPVVGGDAVRAADGELADGRREGGRQLKQLTFTSSFTGPFGGKFTKTFGRGGNDDDKKPPPPKPSAKPPAPKPAAAPKQPTIIININNINGGGGGGGAVGSAPLPTSAGAVANTNTIQG</sequence>
<dbReference type="EMBL" id="LSYV01000020">
    <property type="protein sequence ID" value="KXZ49826.1"/>
    <property type="molecule type" value="Genomic_DNA"/>
</dbReference>
<proteinExistence type="predicted"/>
<keyword evidence="4" id="KW-1185">Reference proteome</keyword>
<dbReference type="Proteomes" id="UP000075714">
    <property type="component" value="Unassembled WGS sequence"/>
</dbReference>
<evidence type="ECO:0000313" key="4">
    <source>
        <dbReference type="Proteomes" id="UP000075714"/>
    </source>
</evidence>
<evidence type="ECO:0000313" key="3">
    <source>
        <dbReference type="EMBL" id="KXZ49826.1"/>
    </source>
</evidence>
<keyword evidence="2" id="KW-0732">Signal</keyword>
<feature type="compositionally biased region" description="Pro residues" evidence="1">
    <location>
        <begin position="97"/>
        <end position="110"/>
    </location>
</feature>
<feature type="region of interest" description="Disordered" evidence="1">
    <location>
        <begin position="68"/>
        <end position="117"/>
    </location>
</feature>